<reference evidence="1" key="1">
    <citation type="submission" date="2020-03" db="EMBL/GenBank/DDBJ databases">
        <title>The deep terrestrial virosphere.</title>
        <authorList>
            <person name="Holmfeldt K."/>
            <person name="Nilsson E."/>
            <person name="Simone D."/>
            <person name="Lopez-Fernandez M."/>
            <person name="Wu X."/>
            <person name="de Brujin I."/>
            <person name="Lundin D."/>
            <person name="Andersson A."/>
            <person name="Bertilsson S."/>
            <person name="Dopson M."/>
        </authorList>
    </citation>
    <scope>NUCLEOTIDE SEQUENCE</scope>
    <source>
        <strain evidence="1">MM415B01796</strain>
    </source>
</reference>
<protein>
    <submittedName>
        <fullName evidence="1">Uncharacterized protein</fullName>
    </submittedName>
</protein>
<proteinExistence type="predicted"/>
<accession>A0A6M3IH97</accession>
<sequence>MTEVTGDNASLKDETLLAITKLHAGVKQSERSIANSFCWLTPNQLLGILRHVNAATEILENPHDYPQEDPNELAAST</sequence>
<dbReference type="AlphaFoldDB" id="A0A6M3IH97"/>
<evidence type="ECO:0000313" key="1">
    <source>
        <dbReference type="EMBL" id="QJA56754.1"/>
    </source>
</evidence>
<gene>
    <name evidence="1" type="ORF">MM415B01796_0010</name>
</gene>
<name>A0A6M3IH97_9ZZZZ</name>
<dbReference type="EMBL" id="MT141237">
    <property type="protein sequence ID" value="QJA56754.1"/>
    <property type="molecule type" value="Genomic_DNA"/>
</dbReference>
<organism evidence="1">
    <name type="scientific">viral metagenome</name>
    <dbReference type="NCBI Taxonomy" id="1070528"/>
    <lineage>
        <taxon>unclassified sequences</taxon>
        <taxon>metagenomes</taxon>
        <taxon>organismal metagenomes</taxon>
    </lineage>
</organism>